<gene>
    <name evidence="1" type="ORF">LG651_08535</name>
</gene>
<sequence>MNDIDIVKLALDFTDLMVIKYPDAVTDFLKNDDEDDFNEDKKQIN</sequence>
<dbReference type="AlphaFoldDB" id="A0A9X1L700"/>
<dbReference type="Proteomes" id="UP001139286">
    <property type="component" value="Unassembled WGS sequence"/>
</dbReference>
<evidence type="ECO:0000313" key="1">
    <source>
        <dbReference type="EMBL" id="MCB4808296.1"/>
    </source>
</evidence>
<reference evidence="1" key="1">
    <citation type="submission" date="2021-10" db="EMBL/GenBank/DDBJ databases">
        <title>Tamlana sargassums sp. nov., and Tamlana laminarinivorans sp. nov., two new bacteria isolated from the brown alga.</title>
        <authorList>
            <person name="Li J."/>
        </authorList>
    </citation>
    <scope>NUCLEOTIDE SEQUENCE</scope>
    <source>
        <strain evidence="1">62-3</strain>
    </source>
</reference>
<comment type="caution">
    <text evidence="1">The sequence shown here is derived from an EMBL/GenBank/DDBJ whole genome shotgun (WGS) entry which is preliminary data.</text>
</comment>
<accession>A0A9X1L700</accession>
<keyword evidence="2" id="KW-1185">Reference proteome</keyword>
<protein>
    <submittedName>
        <fullName evidence="1">Uncharacterized protein</fullName>
    </submittedName>
</protein>
<dbReference type="EMBL" id="JAJAPX010000003">
    <property type="protein sequence ID" value="MCB4808296.1"/>
    <property type="molecule type" value="Genomic_DNA"/>
</dbReference>
<dbReference type="RefSeq" id="WP_226695714.1">
    <property type="nucleotide sequence ID" value="NZ_JAJAPX010000003.1"/>
</dbReference>
<organism evidence="1 2">
    <name type="scientific">Neotamlana sargassicola</name>
    <dbReference type="NCBI Taxonomy" id="2883125"/>
    <lineage>
        <taxon>Bacteria</taxon>
        <taxon>Pseudomonadati</taxon>
        <taxon>Bacteroidota</taxon>
        <taxon>Flavobacteriia</taxon>
        <taxon>Flavobacteriales</taxon>
        <taxon>Flavobacteriaceae</taxon>
        <taxon>Neotamlana</taxon>
    </lineage>
</organism>
<proteinExistence type="predicted"/>
<evidence type="ECO:0000313" key="2">
    <source>
        <dbReference type="Proteomes" id="UP001139286"/>
    </source>
</evidence>
<name>A0A9X1L700_9FLAO</name>